<protein>
    <submittedName>
        <fullName evidence="1">Uncharacterized protein</fullName>
    </submittedName>
</protein>
<gene>
    <name evidence="1" type="ORF">FC774_08010</name>
</gene>
<dbReference type="RefSeq" id="WP_053341571.1">
    <property type="nucleotide sequence ID" value="NZ_JACBBU010000002.1"/>
</dbReference>
<evidence type="ECO:0000313" key="2">
    <source>
        <dbReference type="Proteomes" id="UP000476820"/>
    </source>
</evidence>
<sequence>MDNEKIILELFSRVKDLEEKFEILQKKIVDKELERDNRDVEEEKLKITRNISRDYVIKKLRENSTGIVIEKGNRSMGGGIVITNKNNKEVIKAKFYHSKSHNDEYPFGWHTVNEEEILNNDFDMFIFNIEYKQVFYTFIFLTNELKEYIKNKEKDQNNNYYFYFNIKNGAAIDYRDGEQDVLRYLNRWNVINEII</sequence>
<dbReference type="EMBL" id="SWOV01000017">
    <property type="protein sequence ID" value="NFF87814.1"/>
    <property type="molecule type" value="Genomic_DNA"/>
</dbReference>
<evidence type="ECO:0000313" key="1">
    <source>
        <dbReference type="EMBL" id="NFF87814.1"/>
    </source>
</evidence>
<dbReference type="AlphaFoldDB" id="A0A0L9YD68"/>
<accession>A0A0L9YD68</accession>
<organism evidence="1 2">
    <name type="scientific">Clostridium botulinum</name>
    <dbReference type="NCBI Taxonomy" id="1491"/>
    <lineage>
        <taxon>Bacteria</taxon>
        <taxon>Bacillati</taxon>
        <taxon>Bacillota</taxon>
        <taxon>Clostridia</taxon>
        <taxon>Eubacteriales</taxon>
        <taxon>Clostridiaceae</taxon>
        <taxon>Clostridium</taxon>
    </lineage>
</organism>
<reference evidence="1 2" key="1">
    <citation type="submission" date="2019-04" db="EMBL/GenBank/DDBJ databases">
        <title>Genome sequencing of Clostridium botulinum Groups I-IV and Clostridium butyricum.</title>
        <authorList>
            <person name="Brunt J."/>
            <person name="Van Vliet A.H.M."/>
            <person name="Stringer S.C."/>
            <person name="Carter A.T."/>
            <person name="Peck M.W."/>
        </authorList>
    </citation>
    <scope>NUCLEOTIDE SEQUENCE [LARGE SCALE GENOMIC DNA]</scope>
    <source>
        <strain evidence="1 2">1605</strain>
    </source>
</reference>
<dbReference type="Proteomes" id="UP000476820">
    <property type="component" value="Unassembled WGS sequence"/>
</dbReference>
<proteinExistence type="predicted"/>
<name>A0A0L9YD68_CLOBO</name>
<comment type="caution">
    <text evidence="1">The sequence shown here is derived from an EMBL/GenBank/DDBJ whole genome shotgun (WGS) entry which is preliminary data.</text>
</comment>